<dbReference type="AlphaFoldDB" id="A0A518GJX0"/>
<name>A0A518GJX0_9PLAN</name>
<dbReference type="OrthoDB" id="244094at2"/>
<evidence type="ECO:0000313" key="1">
    <source>
        <dbReference type="EMBL" id="QDV28884.1"/>
    </source>
</evidence>
<gene>
    <name evidence="1" type="ORF">Spb1_07500</name>
</gene>
<evidence type="ECO:0000313" key="2">
    <source>
        <dbReference type="Proteomes" id="UP000315349"/>
    </source>
</evidence>
<dbReference type="EMBL" id="CP036299">
    <property type="protein sequence ID" value="QDV28884.1"/>
    <property type="molecule type" value="Genomic_DNA"/>
</dbReference>
<dbReference type="InterPro" id="IPR058180">
    <property type="entry name" value="BPSS1187-like"/>
</dbReference>
<dbReference type="NCBIfam" id="NF047580">
    <property type="entry name" value="BPSS1187_fam"/>
    <property type="match status" value="1"/>
</dbReference>
<dbReference type="RefSeq" id="WP_145295951.1">
    <property type="nucleotide sequence ID" value="NZ_CP036299.1"/>
</dbReference>
<reference evidence="1 2" key="1">
    <citation type="submission" date="2019-02" db="EMBL/GenBank/DDBJ databases">
        <title>Deep-cultivation of Planctomycetes and their phenomic and genomic characterization uncovers novel biology.</title>
        <authorList>
            <person name="Wiegand S."/>
            <person name="Jogler M."/>
            <person name="Boedeker C."/>
            <person name="Pinto D."/>
            <person name="Vollmers J."/>
            <person name="Rivas-Marin E."/>
            <person name="Kohn T."/>
            <person name="Peeters S.H."/>
            <person name="Heuer A."/>
            <person name="Rast P."/>
            <person name="Oberbeckmann S."/>
            <person name="Bunk B."/>
            <person name="Jeske O."/>
            <person name="Meyerdierks A."/>
            <person name="Storesund J.E."/>
            <person name="Kallscheuer N."/>
            <person name="Luecker S."/>
            <person name="Lage O.M."/>
            <person name="Pohl T."/>
            <person name="Merkel B.J."/>
            <person name="Hornburger P."/>
            <person name="Mueller R.-W."/>
            <person name="Bruemmer F."/>
            <person name="Labrenz M."/>
            <person name="Spormann A.M."/>
            <person name="Op den Camp H."/>
            <person name="Overmann J."/>
            <person name="Amann R."/>
            <person name="Jetten M.S.M."/>
            <person name="Mascher T."/>
            <person name="Medema M.H."/>
            <person name="Devos D.P."/>
            <person name="Kaster A.-K."/>
            <person name="Ovreas L."/>
            <person name="Rohde M."/>
            <person name="Galperin M.Y."/>
            <person name="Jogler C."/>
        </authorList>
    </citation>
    <scope>NUCLEOTIDE SEQUENCE [LARGE SCALE GENOMIC DNA]</scope>
    <source>
        <strain evidence="1 2">Spb1</strain>
    </source>
</reference>
<organism evidence="1 2">
    <name type="scientific">Planctopirus ephydatiae</name>
    <dbReference type="NCBI Taxonomy" id="2528019"/>
    <lineage>
        <taxon>Bacteria</taxon>
        <taxon>Pseudomonadati</taxon>
        <taxon>Planctomycetota</taxon>
        <taxon>Planctomycetia</taxon>
        <taxon>Planctomycetales</taxon>
        <taxon>Planctomycetaceae</taxon>
        <taxon>Planctopirus</taxon>
    </lineage>
</organism>
<evidence type="ECO:0008006" key="3">
    <source>
        <dbReference type="Google" id="ProtNLM"/>
    </source>
</evidence>
<dbReference type="SUPFAM" id="SSF53474">
    <property type="entry name" value="alpha/beta-Hydrolases"/>
    <property type="match status" value="1"/>
</dbReference>
<sequence>MKICEVSRHLGSLLDWKTIGFCLSGLLLLGTLEPASAQSKSSRTSALPPNTTKSAAVRVAPAYDDKSPKRYDLTARASQIDPRAKEHPEIGFVFNKDGKPQDVQHAVVDTRVKPRGKLVIWLMGHNQGLFERISGYGLHGIQVHYANGWFGKLNKEPPPDELYLGRIRLEAATGEDFSPDIDIPLPDGMAERSRQFVKWLAKENPQGKWEQFLTDEGDLRWEDVIMSGISHGSTTAARFAVHQKVDRVVMFSGPRDQLEGWYKLPSATPHERFFGFTHVLDGGWTADHYCRSWLLLGLNDFGPIVNVDEAKPPFSNTRRLVTNANVGNDANKAHGASVPGGPSPKNSKGVYLYEDVWKYLFTHPVDRKGPAVPAEADCTLEHKVKGKK</sequence>
<proteinExistence type="predicted"/>
<protein>
    <recommendedName>
        <fullName evidence="3">Alpha/beta hydrolase family protein</fullName>
    </recommendedName>
</protein>
<accession>A0A518GJX0</accession>
<dbReference type="InterPro" id="IPR029058">
    <property type="entry name" value="AB_hydrolase_fold"/>
</dbReference>
<keyword evidence="2" id="KW-1185">Reference proteome</keyword>
<dbReference type="KEGG" id="peh:Spb1_07500"/>
<dbReference type="Proteomes" id="UP000315349">
    <property type="component" value="Chromosome"/>
</dbReference>